<dbReference type="PANTHER" id="PTHR42776:SF27">
    <property type="entry name" value="DIPEPTIDYL PEPTIDASE FAMILY MEMBER 6"/>
    <property type="match status" value="1"/>
</dbReference>
<evidence type="ECO:0000259" key="2">
    <source>
        <dbReference type="Pfam" id="PF00326"/>
    </source>
</evidence>
<dbReference type="Gene3D" id="3.40.50.1820">
    <property type="entry name" value="alpha/beta hydrolase"/>
    <property type="match status" value="1"/>
</dbReference>
<feature type="domain" description="Peptidase S9 prolyl oligopeptidase catalytic" evidence="2">
    <location>
        <begin position="94"/>
        <end position="280"/>
    </location>
</feature>
<dbReference type="Proteomes" id="UP000547674">
    <property type="component" value="Unassembled WGS sequence"/>
</dbReference>
<name>A0A7Y2E8M9_UNCEI</name>
<accession>A0A7Y2E8M9</accession>
<dbReference type="Pfam" id="PF00326">
    <property type="entry name" value="Peptidase_S9"/>
    <property type="match status" value="1"/>
</dbReference>
<evidence type="ECO:0000313" key="3">
    <source>
        <dbReference type="EMBL" id="NNF06670.1"/>
    </source>
</evidence>
<protein>
    <submittedName>
        <fullName evidence="3">Prolyl oligopeptidase family serine peptidase</fullName>
    </submittedName>
</protein>
<dbReference type="GO" id="GO:0006508">
    <property type="term" value="P:proteolysis"/>
    <property type="evidence" value="ECO:0007669"/>
    <property type="project" value="InterPro"/>
</dbReference>
<comment type="caution">
    <text evidence="3">The sequence shown here is derived from an EMBL/GenBank/DDBJ whole genome shotgun (WGS) entry which is preliminary data.</text>
</comment>
<dbReference type="PANTHER" id="PTHR42776">
    <property type="entry name" value="SERINE PEPTIDASE S9 FAMILY MEMBER"/>
    <property type="match status" value="1"/>
</dbReference>
<evidence type="ECO:0000313" key="4">
    <source>
        <dbReference type="Proteomes" id="UP000547674"/>
    </source>
</evidence>
<dbReference type="InterPro" id="IPR001375">
    <property type="entry name" value="Peptidase_S9_cat"/>
</dbReference>
<proteinExistence type="predicted"/>
<reference evidence="3 4" key="1">
    <citation type="submission" date="2020-03" db="EMBL/GenBank/DDBJ databases">
        <title>Metabolic flexibility allows generalist bacteria to become dominant in a frequently disturbed ecosystem.</title>
        <authorList>
            <person name="Chen Y.-J."/>
            <person name="Leung P.M."/>
            <person name="Bay S.K."/>
            <person name="Hugenholtz P."/>
            <person name="Kessler A.J."/>
            <person name="Shelley G."/>
            <person name="Waite D.W."/>
            <person name="Cook P.L."/>
            <person name="Greening C."/>
        </authorList>
    </citation>
    <scope>NUCLEOTIDE SEQUENCE [LARGE SCALE GENOMIC DNA]</scope>
    <source>
        <strain evidence="3">SS_bin_28</strain>
    </source>
</reference>
<organism evidence="3 4">
    <name type="scientific">Eiseniibacteriota bacterium</name>
    <dbReference type="NCBI Taxonomy" id="2212470"/>
    <lineage>
        <taxon>Bacteria</taxon>
        <taxon>Candidatus Eiseniibacteriota</taxon>
    </lineage>
</organism>
<dbReference type="GO" id="GO:0004252">
    <property type="term" value="F:serine-type endopeptidase activity"/>
    <property type="evidence" value="ECO:0007669"/>
    <property type="project" value="TreeGrafter"/>
</dbReference>
<dbReference type="InterPro" id="IPR029058">
    <property type="entry name" value="AB_hydrolase_fold"/>
</dbReference>
<sequence length="319" mass="35836">MNIFATVLILLAASNFGDHPVPKTDSSELIFQELEPLGFEILEVEKKEGVHQAFVSYLSDGLKVRAYVFCSDEAKPRPLIVFNHGGISGVSNDMKWRSRHMVEDGYVVVTPSYRGEDGGEGDIEVAKGEVNDVLTVTKLLAAWQRVDEDRIGISGSSHGALISMLAVAREPELYRAVAAACGVMDVNSWYSYLVEEGFDVSDSLSVAIYGSGPESKPEAFRIRRAIDVADQIKIPVLIQQGQVDRIVPPFQARLMQEALIKSGHRQTQLLEYPLLGHAFWFWNDLRYHTQQENDQGQFSWIEYMEFMNRHVRDGQSKPN</sequence>
<gene>
    <name evidence="3" type="ORF">HKN21_07915</name>
</gene>
<evidence type="ECO:0000256" key="1">
    <source>
        <dbReference type="ARBA" id="ARBA00022801"/>
    </source>
</evidence>
<dbReference type="SUPFAM" id="SSF53474">
    <property type="entry name" value="alpha/beta-Hydrolases"/>
    <property type="match status" value="1"/>
</dbReference>
<dbReference type="EMBL" id="JABDJR010000312">
    <property type="protein sequence ID" value="NNF06670.1"/>
    <property type="molecule type" value="Genomic_DNA"/>
</dbReference>
<dbReference type="AlphaFoldDB" id="A0A7Y2E8M9"/>
<keyword evidence="1" id="KW-0378">Hydrolase</keyword>